<feature type="compositionally biased region" description="Pro residues" evidence="1">
    <location>
        <begin position="1"/>
        <end position="12"/>
    </location>
</feature>
<name>A0A812K6D0_9DINO</name>
<gene>
    <name evidence="2" type="ORF">SNAT2548_LOCUS7692</name>
</gene>
<dbReference type="AlphaFoldDB" id="A0A812K6D0"/>
<dbReference type="Proteomes" id="UP000604046">
    <property type="component" value="Unassembled WGS sequence"/>
</dbReference>
<protein>
    <submittedName>
        <fullName evidence="2">Uncharacterized protein</fullName>
    </submittedName>
</protein>
<evidence type="ECO:0000313" key="2">
    <source>
        <dbReference type="EMBL" id="CAE7217033.1"/>
    </source>
</evidence>
<sequence>MTPPPSPSPQLPSPVQRNLRVHGPDIPDIPEAPCTPPCTPRTPRHTPRQTKQVLWVELSPEKDPTEWKDKMEDWAQDWCIPHPYPSCPPCPLCPLREHGASMDDMFDVDQLLDLMELPGSQGLDISSCFPNKPPLLAPWLERCPPPPLGPLPALSTESHSP</sequence>
<dbReference type="EMBL" id="CAJNDS010000545">
    <property type="protein sequence ID" value="CAE7217033.1"/>
    <property type="molecule type" value="Genomic_DNA"/>
</dbReference>
<keyword evidence="3" id="KW-1185">Reference proteome</keyword>
<accession>A0A812K6D0</accession>
<feature type="region of interest" description="Disordered" evidence="1">
    <location>
        <begin position="1"/>
        <end position="51"/>
    </location>
</feature>
<organism evidence="2 3">
    <name type="scientific">Symbiodinium natans</name>
    <dbReference type="NCBI Taxonomy" id="878477"/>
    <lineage>
        <taxon>Eukaryota</taxon>
        <taxon>Sar</taxon>
        <taxon>Alveolata</taxon>
        <taxon>Dinophyceae</taxon>
        <taxon>Suessiales</taxon>
        <taxon>Symbiodiniaceae</taxon>
        <taxon>Symbiodinium</taxon>
    </lineage>
</organism>
<reference evidence="2" key="1">
    <citation type="submission" date="2021-02" db="EMBL/GenBank/DDBJ databases">
        <authorList>
            <person name="Dougan E. K."/>
            <person name="Rhodes N."/>
            <person name="Thang M."/>
            <person name="Chan C."/>
        </authorList>
    </citation>
    <scope>NUCLEOTIDE SEQUENCE</scope>
</reference>
<comment type="caution">
    <text evidence="2">The sequence shown here is derived from an EMBL/GenBank/DDBJ whole genome shotgun (WGS) entry which is preliminary data.</text>
</comment>
<proteinExistence type="predicted"/>
<evidence type="ECO:0000256" key="1">
    <source>
        <dbReference type="SAM" id="MobiDB-lite"/>
    </source>
</evidence>
<evidence type="ECO:0000313" key="3">
    <source>
        <dbReference type="Proteomes" id="UP000604046"/>
    </source>
</evidence>